<dbReference type="SUPFAM" id="SSF52540">
    <property type="entry name" value="P-loop containing nucleoside triphosphate hydrolases"/>
    <property type="match status" value="1"/>
</dbReference>
<comment type="caution">
    <text evidence="2">The sequence shown here is derived from an EMBL/GenBank/DDBJ whole genome shotgun (WGS) entry which is preliminary data.</text>
</comment>
<evidence type="ECO:0000259" key="1">
    <source>
        <dbReference type="SMART" id="SM00382"/>
    </source>
</evidence>
<name>A0A8I0U328_MORMO</name>
<dbReference type="PANTHER" id="PTHR35894:SF1">
    <property type="entry name" value="PHOSPHORIBULOKINASE _ URIDINE KINASE FAMILY"/>
    <property type="match status" value="1"/>
</dbReference>
<dbReference type="InterPro" id="IPR003593">
    <property type="entry name" value="AAA+_ATPase"/>
</dbReference>
<dbReference type="GO" id="GO:0016887">
    <property type="term" value="F:ATP hydrolysis activity"/>
    <property type="evidence" value="ECO:0007669"/>
    <property type="project" value="InterPro"/>
</dbReference>
<protein>
    <recommendedName>
        <fullName evidence="1">AAA+ ATPase domain-containing protein</fullName>
    </recommendedName>
</protein>
<feature type="domain" description="AAA+ ATPase" evidence="1">
    <location>
        <begin position="144"/>
        <end position="302"/>
    </location>
</feature>
<organism evidence="2 3">
    <name type="scientific">Morganella morganii</name>
    <name type="common">Proteus morganii</name>
    <dbReference type="NCBI Taxonomy" id="582"/>
    <lineage>
        <taxon>Bacteria</taxon>
        <taxon>Pseudomonadati</taxon>
        <taxon>Pseudomonadota</taxon>
        <taxon>Gammaproteobacteria</taxon>
        <taxon>Enterobacterales</taxon>
        <taxon>Morganellaceae</taxon>
        <taxon>Morganella</taxon>
    </lineage>
</organism>
<dbReference type="SMART" id="SM00382">
    <property type="entry name" value="AAA"/>
    <property type="match status" value="1"/>
</dbReference>
<evidence type="ECO:0000313" key="3">
    <source>
        <dbReference type="Proteomes" id="UP000650477"/>
    </source>
</evidence>
<dbReference type="InterPro" id="IPR027417">
    <property type="entry name" value="P-loop_NTPase"/>
</dbReference>
<gene>
    <name evidence="2" type="ORF">CYG68_03605</name>
</gene>
<reference evidence="2" key="1">
    <citation type="submission" date="2017-12" db="EMBL/GenBank/DDBJ databases">
        <title>Genome sequencing and analysis.</title>
        <authorList>
            <person name="Huang Y.-T."/>
        </authorList>
    </citation>
    <scope>NUCLEOTIDE SEQUENCE</scope>
    <source>
        <strain evidence="2">VGH116</strain>
    </source>
</reference>
<accession>A0A8I0U328</accession>
<dbReference type="Proteomes" id="UP000650477">
    <property type="component" value="Unassembled WGS sequence"/>
</dbReference>
<proteinExistence type="predicted"/>
<dbReference type="Pfam" id="PF13401">
    <property type="entry name" value="AAA_22"/>
    <property type="match status" value="1"/>
</dbReference>
<dbReference type="InterPro" id="IPR049945">
    <property type="entry name" value="AAA_22"/>
</dbReference>
<dbReference type="Gene3D" id="3.40.50.300">
    <property type="entry name" value="P-loop containing nucleotide triphosphate hydrolases"/>
    <property type="match status" value="1"/>
</dbReference>
<dbReference type="EMBL" id="PKLF01000003">
    <property type="protein sequence ID" value="MBE8611500.1"/>
    <property type="molecule type" value="Genomic_DNA"/>
</dbReference>
<dbReference type="InterPro" id="IPR052026">
    <property type="entry name" value="ExeA_AAA_ATPase_DNA-bind"/>
</dbReference>
<sequence length="400" mass="44954">MLRLKQQLQYLQMTYAIIASQLGISPATLSQLVNHGLWPRRHPEQLRQRITALLQQHNVDTTQSFEEVREPLTPVIPGIAAISTETNEEDTMLLKKQTLSQQAKRAFKLLRNPFDELSVQSSDDIFTTPDIRYVREVMFQTATYGGLLAVWGESGSGKSTLRSDLIDRLHREDGNTVIIEPYILAMEDNDRTGKTLKAASIAEAILRAVAPGERPKQSSEARFAQVHQALKASYDSSQCGHVLIIEEAHSLPLPTLKHLKRFLELKHGFKHLLSIILIGQQELRDKLSERNPSVREVVQRCEMVQLCPLDNDLADFLDFKFERAGRKAGEVIDDAGIQMIREKMTVKIGRHPHTGRDVYASNLYPLAIGNLMIAAMNTAAEMGVPVINGDIIKNLKAQIR</sequence>
<evidence type="ECO:0000313" key="2">
    <source>
        <dbReference type="EMBL" id="MBE8611500.1"/>
    </source>
</evidence>
<dbReference type="RefSeq" id="WP_193829461.1">
    <property type="nucleotide sequence ID" value="NZ_PKLF01000003.1"/>
</dbReference>
<dbReference type="AlphaFoldDB" id="A0A8I0U328"/>
<dbReference type="PANTHER" id="PTHR35894">
    <property type="entry name" value="GENERAL SECRETION PATHWAY PROTEIN A-RELATED"/>
    <property type="match status" value="1"/>
</dbReference>